<dbReference type="InterPro" id="IPR008030">
    <property type="entry name" value="NmrA-like"/>
</dbReference>
<dbReference type="PANTHER" id="PTHR42748">
    <property type="entry name" value="NITROGEN METABOLITE REPRESSION PROTEIN NMRA FAMILY MEMBER"/>
    <property type="match status" value="1"/>
</dbReference>
<organism evidence="4 5">
    <name type="scientific">Chaetomium strumarium</name>
    <dbReference type="NCBI Taxonomy" id="1170767"/>
    <lineage>
        <taxon>Eukaryota</taxon>
        <taxon>Fungi</taxon>
        <taxon>Dikarya</taxon>
        <taxon>Ascomycota</taxon>
        <taxon>Pezizomycotina</taxon>
        <taxon>Sordariomycetes</taxon>
        <taxon>Sordariomycetidae</taxon>
        <taxon>Sordariales</taxon>
        <taxon>Chaetomiaceae</taxon>
        <taxon>Chaetomium</taxon>
    </lineage>
</organism>
<evidence type="ECO:0000259" key="3">
    <source>
        <dbReference type="Pfam" id="PF05368"/>
    </source>
</evidence>
<proteinExistence type="inferred from homology"/>
<evidence type="ECO:0000256" key="1">
    <source>
        <dbReference type="ARBA" id="ARBA00006328"/>
    </source>
</evidence>
<gene>
    <name evidence="4" type="ORF">B0T15DRAFT_413395</name>
</gene>
<evidence type="ECO:0000313" key="4">
    <source>
        <dbReference type="EMBL" id="KAK3306829.1"/>
    </source>
</evidence>
<comment type="similarity">
    <text evidence="1">Belongs to the NmrA-type oxidoreductase family.</text>
</comment>
<dbReference type="SUPFAM" id="SSF51735">
    <property type="entry name" value="NAD(P)-binding Rossmann-fold domains"/>
    <property type="match status" value="1"/>
</dbReference>
<dbReference type="GO" id="GO:0005634">
    <property type="term" value="C:nucleus"/>
    <property type="evidence" value="ECO:0007669"/>
    <property type="project" value="TreeGrafter"/>
</dbReference>
<dbReference type="Proteomes" id="UP001273166">
    <property type="component" value="Unassembled WGS sequence"/>
</dbReference>
<protein>
    <recommendedName>
        <fullName evidence="3">NmrA-like domain-containing protein</fullName>
    </recommendedName>
</protein>
<reference evidence="4" key="2">
    <citation type="submission" date="2023-06" db="EMBL/GenBank/DDBJ databases">
        <authorList>
            <consortium name="Lawrence Berkeley National Laboratory"/>
            <person name="Mondo S.J."/>
            <person name="Hensen N."/>
            <person name="Bonometti L."/>
            <person name="Westerberg I."/>
            <person name="Brannstrom I.O."/>
            <person name="Guillou S."/>
            <person name="Cros-Aarteil S."/>
            <person name="Calhoun S."/>
            <person name="Haridas S."/>
            <person name="Kuo A."/>
            <person name="Pangilinan J."/>
            <person name="Riley R."/>
            <person name="Labutti K."/>
            <person name="Andreopoulos B."/>
            <person name="Lipzen A."/>
            <person name="Chen C."/>
            <person name="Yanf M."/>
            <person name="Daum C."/>
            <person name="Ng V."/>
            <person name="Clum A."/>
            <person name="Steindorff A."/>
            <person name="Ohm R."/>
            <person name="Martin F."/>
            <person name="Silar P."/>
            <person name="Natvig D."/>
            <person name="Lalanne C."/>
            <person name="Gautier V."/>
            <person name="Ament-Velasquez S.L."/>
            <person name="Kruys A."/>
            <person name="Hutchinson M.I."/>
            <person name="Powell A.J."/>
            <person name="Barry K."/>
            <person name="Miller A.N."/>
            <person name="Grigoriev I.V."/>
            <person name="Debuchy R."/>
            <person name="Gladieux P."/>
            <person name="Thoren M.H."/>
            <person name="Johannesson H."/>
        </authorList>
    </citation>
    <scope>NUCLEOTIDE SEQUENCE</scope>
    <source>
        <strain evidence="4">CBS 333.67</strain>
    </source>
</reference>
<dbReference type="AlphaFoldDB" id="A0AAJ0M2Z2"/>
<reference evidence="4" key="1">
    <citation type="journal article" date="2023" name="Mol. Phylogenet. Evol.">
        <title>Genome-scale phylogeny and comparative genomics of the fungal order Sordariales.</title>
        <authorList>
            <person name="Hensen N."/>
            <person name="Bonometti L."/>
            <person name="Westerberg I."/>
            <person name="Brannstrom I.O."/>
            <person name="Guillou S."/>
            <person name="Cros-Aarteil S."/>
            <person name="Calhoun S."/>
            <person name="Haridas S."/>
            <person name="Kuo A."/>
            <person name="Mondo S."/>
            <person name="Pangilinan J."/>
            <person name="Riley R."/>
            <person name="LaButti K."/>
            <person name="Andreopoulos B."/>
            <person name="Lipzen A."/>
            <person name="Chen C."/>
            <person name="Yan M."/>
            <person name="Daum C."/>
            <person name="Ng V."/>
            <person name="Clum A."/>
            <person name="Steindorff A."/>
            <person name="Ohm R.A."/>
            <person name="Martin F."/>
            <person name="Silar P."/>
            <person name="Natvig D.O."/>
            <person name="Lalanne C."/>
            <person name="Gautier V."/>
            <person name="Ament-Velasquez S.L."/>
            <person name="Kruys A."/>
            <person name="Hutchinson M.I."/>
            <person name="Powell A.J."/>
            <person name="Barry K."/>
            <person name="Miller A.N."/>
            <person name="Grigoriev I.V."/>
            <person name="Debuchy R."/>
            <person name="Gladieux P."/>
            <person name="Hiltunen Thoren M."/>
            <person name="Johannesson H."/>
        </authorList>
    </citation>
    <scope>NUCLEOTIDE SEQUENCE</scope>
    <source>
        <strain evidence="4">CBS 333.67</strain>
    </source>
</reference>
<evidence type="ECO:0000256" key="2">
    <source>
        <dbReference type="ARBA" id="ARBA00022857"/>
    </source>
</evidence>
<dbReference type="GeneID" id="87884251"/>
<dbReference type="InterPro" id="IPR051164">
    <property type="entry name" value="NmrA-like_oxidored"/>
</dbReference>
<sequence length="325" mass="35740">MSRKVCITAVEGQTGFLIAELLLTDDKFKKQIDSLTGLTMDPTSAKAKELQQLGAHIVPHKPGREREVVATLKKTGCDTICLIPPAHKDKFDIASELTVAAKKAGVNNVLLISAAGCDYAERDRQPRLREFIDLETLVMGAKGDPNVPLGNSPCVIRAGFYAENLLLYTEQVRNEGILPLPIGENHKFAPIALGDISLVAAFVLTGKGPHGFDDRHRGQMMVLTGPMLCSGTELATAASKALGQNMEFENITPREAKRVLKSQTDLDDSEKEFILDYYSLVREGKTNYISTTAFHDVTGQHPTEPDEFFRNYAGELRPKKRLRSS</sequence>
<feature type="domain" description="NmrA-like" evidence="3">
    <location>
        <begin position="4"/>
        <end position="279"/>
    </location>
</feature>
<keyword evidence="5" id="KW-1185">Reference proteome</keyword>
<dbReference type="Pfam" id="PF05368">
    <property type="entry name" value="NmrA"/>
    <property type="match status" value="1"/>
</dbReference>
<keyword evidence="2" id="KW-0521">NADP</keyword>
<dbReference type="RefSeq" id="XP_062722609.1">
    <property type="nucleotide sequence ID" value="XM_062865422.1"/>
</dbReference>
<name>A0AAJ0M2Z2_9PEZI</name>
<dbReference type="InterPro" id="IPR036291">
    <property type="entry name" value="NAD(P)-bd_dom_sf"/>
</dbReference>
<dbReference type="EMBL" id="JAUDZG010000003">
    <property type="protein sequence ID" value="KAK3306829.1"/>
    <property type="molecule type" value="Genomic_DNA"/>
</dbReference>
<dbReference type="PANTHER" id="PTHR42748:SF22">
    <property type="entry name" value="NMRA-LIKE DOMAIN-CONTAINING PROTEIN"/>
    <property type="match status" value="1"/>
</dbReference>
<comment type="caution">
    <text evidence="4">The sequence shown here is derived from an EMBL/GenBank/DDBJ whole genome shotgun (WGS) entry which is preliminary data.</text>
</comment>
<accession>A0AAJ0M2Z2</accession>
<dbReference type="Gene3D" id="3.90.25.10">
    <property type="entry name" value="UDP-galactose 4-epimerase, domain 1"/>
    <property type="match status" value="1"/>
</dbReference>
<evidence type="ECO:0000313" key="5">
    <source>
        <dbReference type="Proteomes" id="UP001273166"/>
    </source>
</evidence>
<dbReference type="Gene3D" id="3.40.50.720">
    <property type="entry name" value="NAD(P)-binding Rossmann-like Domain"/>
    <property type="match status" value="1"/>
</dbReference>